<feature type="region of interest" description="Disordered" evidence="1">
    <location>
        <begin position="1"/>
        <end position="30"/>
    </location>
</feature>
<accession>A0A7S8WCM4</accession>
<dbReference type="Proteomes" id="UP000594659">
    <property type="component" value="Chromosome"/>
</dbReference>
<sequence length="55" mass="6142">MDKSQVPVNKDSVQPTTEPKQNSQSSTYVESVRITPDRLINAMINNIRQGGSDEH</sequence>
<evidence type="ECO:0000313" key="2">
    <source>
        <dbReference type="EMBL" id="QPF12766.1"/>
    </source>
</evidence>
<evidence type="ECO:0000313" key="3">
    <source>
        <dbReference type="Proteomes" id="UP000594659"/>
    </source>
</evidence>
<dbReference type="AlphaFoldDB" id="A0A7S8WCM4"/>
<proteinExistence type="predicted"/>
<dbReference type="EMBL" id="CP062919">
    <property type="protein sequence ID" value="QPF12766.1"/>
    <property type="molecule type" value="Genomic_DNA"/>
</dbReference>
<name>A0A7S8WCM4_ACIBA</name>
<evidence type="ECO:0000256" key="1">
    <source>
        <dbReference type="SAM" id="MobiDB-lite"/>
    </source>
</evidence>
<feature type="compositionally biased region" description="Polar residues" evidence="1">
    <location>
        <begin position="11"/>
        <end position="29"/>
    </location>
</feature>
<organism evidence="2 3">
    <name type="scientific">Acinetobacter baumannii</name>
    <dbReference type="NCBI Taxonomy" id="470"/>
    <lineage>
        <taxon>Bacteria</taxon>
        <taxon>Pseudomonadati</taxon>
        <taxon>Pseudomonadota</taxon>
        <taxon>Gammaproteobacteria</taxon>
        <taxon>Moraxellales</taxon>
        <taxon>Moraxellaceae</taxon>
        <taxon>Acinetobacter</taxon>
        <taxon>Acinetobacter calcoaceticus/baumannii complex</taxon>
    </lineage>
</organism>
<dbReference type="RefSeq" id="WP_016653609.1">
    <property type="nucleotide sequence ID" value="NZ_CAUZKL010000005.1"/>
</dbReference>
<gene>
    <name evidence="2" type="ORF">IMO23_14425</name>
</gene>
<protein>
    <submittedName>
        <fullName evidence="2">Uncharacterized protein</fullName>
    </submittedName>
</protein>
<reference evidence="2 3" key="1">
    <citation type="submission" date="2020-09" db="EMBL/GenBank/DDBJ databases">
        <title>Resistance determinants and their genetic context in bacteria from a longitudinal study of pigs reared under conventional and antibiotic-free husbandry practices.</title>
        <authorList>
            <person name="Poulin-Laprade D."/>
            <person name="Brouard J.-S."/>
            <person name="Gagnon N."/>
            <person name="Turcotte A."/>
            <person name="Langlois A."/>
            <person name="Matte J.J."/>
            <person name="Carrillo C.D."/>
            <person name="Zaheer R."/>
            <person name="McAllister T."/>
            <person name="Topp E."/>
            <person name="Talbot G."/>
        </authorList>
    </citation>
    <scope>NUCLEOTIDE SEQUENCE [LARGE SCALE GENOMIC DNA]</scope>
    <source>
        <strain evidence="2 3">Res13-Abat-PEA21-P4-01-A</strain>
    </source>
</reference>